<accession>A0A0D8J687</accession>
<evidence type="ECO:0000313" key="2">
    <source>
        <dbReference type="EMBL" id="KJF42041.1"/>
    </source>
</evidence>
<keyword evidence="1" id="KW-0472">Membrane</keyword>
<keyword evidence="1" id="KW-0812">Transmembrane</keyword>
<organism evidence="2 3">
    <name type="scientific">Draconibacterium sediminis</name>
    <dbReference type="NCBI Taxonomy" id="1544798"/>
    <lineage>
        <taxon>Bacteria</taxon>
        <taxon>Pseudomonadati</taxon>
        <taxon>Bacteroidota</taxon>
        <taxon>Bacteroidia</taxon>
        <taxon>Marinilabiliales</taxon>
        <taxon>Prolixibacteraceae</taxon>
        <taxon>Draconibacterium</taxon>
    </lineage>
</organism>
<gene>
    <name evidence="2" type="ORF">LH29_22440</name>
</gene>
<keyword evidence="3" id="KW-1185">Reference proteome</keyword>
<dbReference type="AlphaFoldDB" id="A0A0D8J687"/>
<protein>
    <submittedName>
        <fullName evidence="2">Uncharacterized protein</fullName>
    </submittedName>
</protein>
<dbReference type="STRING" id="1544798.LH29_22440"/>
<comment type="caution">
    <text evidence="2">The sequence shown here is derived from an EMBL/GenBank/DDBJ whole genome shotgun (WGS) entry which is preliminary data.</text>
</comment>
<keyword evidence="1" id="KW-1133">Transmembrane helix</keyword>
<sequence length="149" mass="17272">MEELKNIAPNLSKMKKENPFGAPKHYFDDFSARMQMQIEAEKHVATNKEFKLITLLKPALGLAASFAIIFMLVYIPLKTFIPQEQFIETTVSTNFSDKQMHSILEELDETSFFTLLENDDNNETFSDEDLLAYVSSNFNAYEIFEYTEE</sequence>
<evidence type="ECO:0000256" key="1">
    <source>
        <dbReference type="SAM" id="Phobius"/>
    </source>
</evidence>
<reference evidence="2 3" key="1">
    <citation type="submission" date="2014-09" db="EMBL/GenBank/DDBJ databases">
        <title>Draft Genome Sequence of Draconibacterium sp. JN14CK-3.</title>
        <authorList>
            <person name="Dong C."/>
            <person name="Lai Q."/>
            <person name="Shao Z."/>
        </authorList>
    </citation>
    <scope>NUCLEOTIDE SEQUENCE [LARGE SCALE GENOMIC DNA]</scope>
    <source>
        <strain evidence="2 3">JN14CK-3</strain>
    </source>
</reference>
<feature type="transmembrane region" description="Helical" evidence="1">
    <location>
        <begin position="59"/>
        <end position="77"/>
    </location>
</feature>
<evidence type="ECO:0000313" key="3">
    <source>
        <dbReference type="Proteomes" id="UP000032544"/>
    </source>
</evidence>
<dbReference type="Proteomes" id="UP000032544">
    <property type="component" value="Unassembled WGS sequence"/>
</dbReference>
<dbReference type="EMBL" id="JRHC01000007">
    <property type="protein sequence ID" value="KJF42041.1"/>
    <property type="molecule type" value="Genomic_DNA"/>
</dbReference>
<name>A0A0D8J687_9BACT</name>
<proteinExistence type="predicted"/>